<dbReference type="GO" id="GO:0004672">
    <property type="term" value="F:protein kinase activity"/>
    <property type="evidence" value="ECO:0007669"/>
    <property type="project" value="InterPro"/>
</dbReference>
<gene>
    <name evidence="2" type="ORF">ISN44_As05g011170</name>
</gene>
<dbReference type="EMBL" id="JAEFBJ010000005">
    <property type="protein sequence ID" value="KAG7608951.1"/>
    <property type="molecule type" value="Genomic_DNA"/>
</dbReference>
<dbReference type="OrthoDB" id="25592at2759"/>
<keyword evidence="3" id="KW-1185">Reference proteome</keyword>
<dbReference type="PROSITE" id="PS50011">
    <property type="entry name" value="PROTEIN_KINASE_DOM"/>
    <property type="match status" value="1"/>
</dbReference>
<dbReference type="AlphaFoldDB" id="A0A8T2DNZ9"/>
<dbReference type="InterPro" id="IPR000719">
    <property type="entry name" value="Prot_kinase_dom"/>
</dbReference>
<reference evidence="2 3" key="1">
    <citation type="submission" date="2020-12" db="EMBL/GenBank/DDBJ databases">
        <title>Concerted genomic and epigenomic changes stabilize Arabidopsis allopolyploids.</title>
        <authorList>
            <person name="Chen Z."/>
        </authorList>
    </citation>
    <scope>NUCLEOTIDE SEQUENCE [LARGE SCALE GENOMIC DNA]</scope>
    <source>
        <strain evidence="2">As9502</strain>
        <tissue evidence="2">Leaf</tissue>
    </source>
</reference>
<sequence length="369" mass="42391">MIENDDSPQHPSLFFTYFTRANSHVRVLHHKFLGKGVYGSVDLIRYTKTDGSSLQAAVKTSYAEDLEEYDALKREIQILSELKGYPNIVICYGDDLEEDFNEHGHKVYKLLLEYANEGSLSSFMENYPDRKLPDPMIRDFTRMILEGLVSMHSHGYVHCDLKSDNLLIFSRKDSASCELKIFDFGNCRQVGEVPDHWKSDYPYVGTPESFFDGVAKKTLDLWSLGCLVLKIYTGEQPWERVTSVDFVNFLSDGEAPNIPEYVPCDAREFIETCFAREHEKRGTASELLLHPFLCQKQPLLVKLKLRIKQASKITMGIREKPLTLKMFLSKPPQLKKLLSKLLRLKKMIHPKPLELDSSFVSYSSDLCLL</sequence>
<dbReference type="PANTHER" id="PTHR48011">
    <property type="entry name" value="CCR4-NOT TRANSCRIPTIONAL COMPLEX SUBUNIT CAF120-RELATED"/>
    <property type="match status" value="1"/>
</dbReference>
<dbReference type="Proteomes" id="UP000694251">
    <property type="component" value="Chromosome 5"/>
</dbReference>
<keyword evidence="2" id="KW-0418">Kinase</keyword>
<dbReference type="Pfam" id="PF00069">
    <property type="entry name" value="Pkinase"/>
    <property type="match status" value="1"/>
</dbReference>
<keyword evidence="2" id="KW-0808">Transferase</keyword>
<dbReference type="GO" id="GO:0007165">
    <property type="term" value="P:signal transduction"/>
    <property type="evidence" value="ECO:0007669"/>
    <property type="project" value="TreeGrafter"/>
</dbReference>
<proteinExistence type="predicted"/>
<dbReference type="InterPro" id="IPR008271">
    <property type="entry name" value="Ser/Thr_kinase_AS"/>
</dbReference>
<dbReference type="GO" id="GO:0005524">
    <property type="term" value="F:ATP binding"/>
    <property type="evidence" value="ECO:0007669"/>
    <property type="project" value="InterPro"/>
</dbReference>
<comment type="caution">
    <text evidence="2">The sequence shown here is derived from an EMBL/GenBank/DDBJ whole genome shotgun (WGS) entry which is preliminary data.</text>
</comment>
<evidence type="ECO:0000313" key="2">
    <source>
        <dbReference type="EMBL" id="KAG7608951.1"/>
    </source>
</evidence>
<dbReference type="InterPro" id="IPR052751">
    <property type="entry name" value="Plant_MAPKKK"/>
</dbReference>
<dbReference type="SMART" id="SM00220">
    <property type="entry name" value="S_TKc"/>
    <property type="match status" value="1"/>
</dbReference>
<evidence type="ECO:0000313" key="3">
    <source>
        <dbReference type="Proteomes" id="UP000694251"/>
    </source>
</evidence>
<name>A0A8T2DNZ9_ARASU</name>
<dbReference type="PROSITE" id="PS00108">
    <property type="entry name" value="PROTEIN_KINASE_ST"/>
    <property type="match status" value="1"/>
</dbReference>
<dbReference type="FunFam" id="1.10.510.10:FF:001225">
    <property type="entry name" value="Protein kinase superfamily protein"/>
    <property type="match status" value="1"/>
</dbReference>
<protein>
    <submittedName>
        <fullName evidence="2">Protein kinase domain</fullName>
    </submittedName>
</protein>
<dbReference type="PANTHER" id="PTHR48011:SF51">
    <property type="entry name" value="PROTEIN KINASE SUPERFAMILY PROTEIN"/>
    <property type="match status" value="1"/>
</dbReference>
<evidence type="ECO:0000259" key="1">
    <source>
        <dbReference type="PROSITE" id="PS50011"/>
    </source>
</evidence>
<accession>A0A8T2DNZ9</accession>
<feature type="domain" description="Protein kinase" evidence="1">
    <location>
        <begin position="27"/>
        <end position="293"/>
    </location>
</feature>
<organism evidence="2 3">
    <name type="scientific">Arabidopsis suecica</name>
    <name type="common">Swedish thale-cress</name>
    <name type="synonym">Cardaminopsis suecica</name>
    <dbReference type="NCBI Taxonomy" id="45249"/>
    <lineage>
        <taxon>Eukaryota</taxon>
        <taxon>Viridiplantae</taxon>
        <taxon>Streptophyta</taxon>
        <taxon>Embryophyta</taxon>
        <taxon>Tracheophyta</taxon>
        <taxon>Spermatophyta</taxon>
        <taxon>Magnoliopsida</taxon>
        <taxon>eudicotyledons</taxon>
        <taxon>Gunneridae</taxon>
        <taxon>Pentapetalae</taxon>
        <taxon>rosids</taxon>
        <taxon>malvids</taxon>
        <taxon>Brassicales</taxon>
        <taxon>Brassicaceae</taxon>
        <taxon>Camelineae</taxon>
        <taxon>Arabidopsis</taxon>
    </lineage>
</organism>